<dbReference type="Gramene" id="TuG1812G0300001249.01.T02">
    <property type="protein sequence ID" value="TuG1812G0300001249.01.T02.cds314972"/>
    <property type="gene ID" value="TuG1812G0300001249.01"/>
</dbReference>
<reference evidence="2" key="3">
    <citation type="submission" date="2022-06" db="UniProtKB">
        <authorList>
            <consortium name="EnsemblPlants"/>
        </authorList>
    </citation>
    <scope>IDENTIFICATION</scope>
</reference>
<evidence type="ECO:0000313" key="2">
    <source>
        <dbReference type="EnsemblPlants" id="TuG1812G0300001249.01.T02.cds314972"/>
    </source>
</evidence>
<dbReference type="EnsemblPlants" id="TuG1812G0300001249.01.T02">
    <property type="protein sequence ID" value="TuG1812G0300001249.01.T02.cds314972"/>
    <property type="gene ID" value="TuG1812G0300001249.01"/>
</dbReference>
<sequence>MLPSPPPACMHACQGSLGRLAKQSEGARSWQVLLHAAGELLRVLLGDAAGEHPGAVLRQRRFEDDDAGDEVLVHERAGEHGRAKAVVHVGEPQLAPVGDVDGLIVEAHLEGILPRLLLGELDELHRHPLLRLPDHVDHLHHRRLQHLLAAPGHLHGEDGVVVVPGVQLQQVAHAGEEAELHRGLRLQVQRPGAALPQLGRQHVEAGAELAAVRLVLRLEPVDVACGEVKHDVVQRQHGELRERARLDARVGELLPVPHRLHRRLREPPRHVAHCLDELRRAHAVRRRVVEPQAHHEPAASEFRDVKPCNK</sequence>
<proteinExistence type="predicted"/>
<keyword evidence="3" id="KW-1185">Reference proteome</keyword>
<reference evidence="3" key="1">
    <citation type="journal article" date="2013" name="Nature">
        <title>Draft genome of the wheat A-genome progenitor Triticum urartu.</title>
        <authorList>
            <person name="Ling H.Q."/>
            <person name="Zhao S."/>
            <person name="Liu D."/>
            <person name="Wang J."/>
            <person name="Sun H."/>
            <person name="Zhang C."/>
            <person name="Fan H."/>
            <person name="Li D."/>
            <person name="Dong L."/>
            <person name="Tao Y."/>
            <person name="Gao C."/>
            <person name="Wu H."/>
            <person name="Li Y."/>
            <person name="Cui Y."/>
            <person name="Guo X."/>
            <person name="Zheng S."/>
            <person name="Wang B."/>
            <person name="Yu K."/>
            <person name="Liang Q."/>
            <person name="Yang W."/>
            <person name="Lou X."/>
            <person name="Chen J."/>
            <person name="Feng M."/>
            <person name="Jian J."/>
            <person name="Zhang X."/>
            <person name="Luo G."/>
            <person name="Jiang Y."/>
            <person name="Liu J."/>
            <person name="Wang Z."/>
            <person name="Sha Y."/>
            <person name="Zhang B."/>
            <person name="Wu H."/>
            <person name="Tang D."/>
            <person name="Shen Q."/>
            <person name="Xue P."/>
            <person name="Zou S."/>
            <person name="Wang X."/>
            <person name="Liu X."/>
            <person name="Wang F."/>
            <person name="Yang Y."/>
            <person name="An X."/>
            <person name="Dong Z."/>
            <person name="Zhang K."/>
            <person name="Zhang X."/>
            <person name="Luo M.C."/>
            <person name="Dvorak J."/>
            <person name="Tong Y."/>
            <person name="Wang J."/>
            <person name="Yang H."/>
            <person name="Li Z."/>
            <person name="Wang D."/>
            <person name="Zhang A."/>
            <person name="Wang J."/>
        </authorList>
    </citation>
    <scope>NUCLEOTIDE SEQUENCE</scope>
    <source>
        <strain evidence="3">cv. G1812</strain>
    </source>
</reference>
<feature type="region of interest" description="Disordered" evidence="1">
    <location>
        <begin position="290"/>
        <end position="310"/>
    </location>
</feature>
<evidence type="ECO:0000256" key="1">
    <source>
        <dbReference type="SAM" id="MobiDB-lite"/>
    </source>
</evidence>
<dbReference type="Proteomes" id="UP000015106">
    <property type="component" value="Chromosome 3"/>
</dbReference>
<protein>
    <submittedName>
        <fullName evidence="2">Uncharacterized protein</fullName>
    </submittedName>
</protein>
<accession>A0A8R7TS99</accession>
<reference evidence="2" key="2">
    <citation type="submission" date="2018-03" db="EMBL/GenBank/DDBJ databases">
        <title>The Triticum urartu genome reveals the dynamic nature of wheat genome evolution.</title>
        <authorList>
            <person name="Ling H."/>
            <person name="Ma B."/>
            <person name="Shi X."/>
            <person name="Liu H."/>
            <person name="Dong L."/>
            <person name="Sun H."/>
            <person name="Cao Y."/>
            <person name="Gao Q."/>
            <person name="Zheng S."/>
            <person name="Li Y."/>
            <person name="Yu Y."/>
            <person name="Du H."/>
            <person name="Qi M."/>
            <person name="Li Y."/>
            <person name="Yu H."/>
            <person name="Cui Y."/>
            <person name="Wang N."/>
            <person name="Chen C."/>
            <person name="Wu H."/>
            <person name="Zhao Y."/>
            <person name="Zhang J."/>
            <person name="Li Y."/>
            <person name="Zhou W."/>
            <person name="Zhang B."/>
            <person name="Hu W."/>
            <person name="Eijk M."/>
            <person name="Tang J."/>
            <person name="Witsenboer H."/>
            <person name="Zhao S."/>
            <person name="Li Z."/>
            <person name="Zhang A."/>
            <person name="Wang D."/>
            <person name="Liang C."/>
        </authorList>
    </citation>
    <scope>NUCLEOTIDE SEQUENCE [LARGE SCALE GENOMIC DNA]</scope>
    <source>
        <strain evidence="2">cv. G1812</strain>
    </source>
</reference>
<dbReference type="AlphaFoldDB" id="A0A8R7TS99"/>
<name>A0A8R7TS99_TRIUA</name>
<organism evidence="2 3">
    <name type="scientific">Triticum urartu</name>
    <name type="common">Red wild einkorn</name>
    <name type="synonym">Crithodium urartu</name>
    <dbReference type="NCBI Taxonomy" id="4572"/>
    <lineage>
        <taxon>Eukaryota</taxon>
        <taxon>Viridiplantae</taxon>
        <taxon>Streptophyta</taxon>
        <taxon>Embryophyta</taxon>
        <taxon>Tracheophyta</taxon>
        <taxon>Spermatophyta</taxon>
        <taxon>Magnoliopsida</taxon>
        <taxon>Liliopsida</taxon>
        <taxon>Poales</taxon>
        <taxon>Poaceae</taxon>
        <taxon>BOP clade</taxon>
        <taxon>Pooideae</taxon>
        <taxon>Triticodae</taxon>
        <taxon>Triticeae</taxon>
        <taxon>Triticinae</taxon>
        <taxon>Triticum</taxon>
    </lineage>
</organism>
<evidence type="ECO:0000313" key="3">
    <source>
        <dbReference type="Proteomes" id="UP000015106"/>
    </source>
</evidence>